<dbReference type="EMBL" id="JEMT01017500">
    <property type="protein sequence ID" value="EXX67879.1"/>
    <property type="molecule type" value="Genomic_DNA"/>
</dbReference>
<feature type="signal peptide" evidence="1">
    <location>
        <begin position="1"/>
        <end position="21"/>
    </location>
</feature>
<reference evidence="2 3" key="1">
    <citation type="submission" date="2014-02" db="EMBL/GenBank/DDBJ databases">
        <title>Single nucleus genome sequencing reveals high similarity among nuclei of an endomycorrhizal fungus.</title>
        <authorList>
            <person name="Lin K."/>
            <person name="Geurts R."/>
            <person name="Zhang Z."/>
            <person name="Limpens E."/>
            <person name="Saunders D.G."/>
            <person name="Mu D."/>
            <person name="Pang E."/>
            <person name="Cao H."/>
            <person name="Cha H."/>
            <person name="Lin T."/>
            <person name="Zhou Q."/>
            <person name="Shang Y."/>
            <person name="Li Y."/>
            <person name="Ivanov S."/>
            <person name="Sharma T."/>
            <person name="Velzen R.V."/>
            <person name="Ruijter N.D."/>
            <person name="Aanen D.K."/>
            <person name="Win J."/>
            <person name="Kamoun S."/>
            <person name="Bisseling T."/>
            <person name="Huang S."/>
        </authorList>
    </citation>
    <scope>NUCLEOTIDE SEQUENCE [LARGE SCALE GENOMIC DNA]</scope>
    <source>
        <strain evidence="3">DAOM197198w</strain>
    </source>
</reference>
<dbReference type="HOGENOM" id="CLU_1797523_0_0_1"/>
<gene>
    <name evidence="2" type="ORF">RirG_110290</name>
</gene>
<comment type="caution">
    <text evidence="2">The sequence shown here is derived from an EMBL/GenBank/DDBJ whole genome shotgun (WGS) entry which is preliminary data.</text>
</comment>
<keyword evidence="3" id="KW-1185">Reference proteome</keyword>
<evidence type="ECO:0000256" key="1">
    <source>
        <dbReference type="SAM" id="SignalP"/>
    </source>
</evidence>
<accession>A0A015KJY8</accession>
<evidence type="ECO:0000313" key="2">
    <source>
        <dbReference type="EMBL" id="EXX67879.1"/>
    </source>
</evidence>
<proteinExistence type="predicted"/>
<evidence type="ECO:0008006" key="4">
    <source>
        <dbReference type="Google" id="ProtNLM"/>
    </source>
</evidence>
<sequence length="149" mass="16209">MKFILLLLFLLLNILTDVAQGIVIIPTKIQLSNSNLFWALDGSNVILSPNGIKWAIYNNEISPYGNDTVAVQYQGPGKQLAIANKGGPVEILEKWDVGSIIEPQIIPNVTICSIPVPSECATADGMKVIANDKHTAGDPNQLWTLESHF</sequence>
<protein>
    <recommendedName>
        <fullName evidence="4">Ricin B lectin domain-containing protein</fullName>
    </recommendedName>
</protein>
<dbReference type="SMR" id="A0A015KJY8"/>
<dbReference type="AlphaFoldDB" id="A0A015KJY8"/>
<name>A0A015KJY8_RHIIW</name>
<dbReference type="OrthoDB" id="2318611at2759"/>
<evidence type="ECO:0000313" key="3">
    <source>
        <dbReference type="Proteomes" id="UP000022910"/>
    </source>
</evidence>
<dbReference type="Proteomes" id="UP000022910">
    <property type="component" value="Unassembled WGS sequence"/>
</dbReference>
<keyword evidence="1" id="KW-0732">Signal</keyword>
<organism evidence="2 3">
    <name type="scientific">Rhizophagus irregularis (strain DAOM 197198w)</name>
    <name type="common">Glomus intraradices</name>
    <dbReference type="NCBI Taxonomy" id="1432141"/>
    <lineage>
        <taxon>Eukaryota</taxon>
        <taxon>Fungi</taxon>
        <taxon>Fungi incertae sedis</taxon>
        <taxon>Mucoromycota</taxon>
        <taxon>Glomeromycotina</taxon>
        <taxon>Glomeromycetes</taxon>
        <taxon>Glomerales</taxon>
        <taxon>Glomeraceae</taxon>
        <taxon>Rhizophagus</taxon>
    </lineage>
</organism>
<feature type="chain" id="PRO_5001476015" description="Ricin B lectin domain-containing protein" evidence="1">
    <location>
        <begin position="22"/>
        <end position="149"/>
    </location>
</feature>